<dbReference type="PANTHER" id="PTHR13696:SF99">
    <property type="entry name" value="COBYRINIC ACID AC-DIAMIDE SYNTHASE"/>
    <property type="match status" value="1"/>
</dbReference>
<accession>A0A0W0IEC9</accession>
<comment type="caution">
    <text evidence="2">The sequence shown here is derived from an EMBL/GenBank/DDBJ whole genome shotgun (WGS) entry which is preliminary data.</text>
</comment>
<evidence type="ECO:0000313" key="3">
    <source>
        <dbReference type="Proteomes" id="UP000053048"/>
    </source>
</evidence>
<name>A0A0W0IEC9_PSEVI</name>
<dbReference type="EMBL" id="LKEJ01000016">
    <property type="protein sequence ID" value="KTB71354.1"/>
    <property type="molecule type" value="Genomic_DNA"/>
</dbReference>
<dbReference type="Proteomes" id="UP000053048">
    <property type="component" value="Unassembled WGS sequence"/>
</dbReference>
<reference evidence="2 3" key="1">
    <citation type="submission" date="2015-09" db="EMBL/GenBank/DDBJ databases">
        <title>Genome sequence of ICMP 13104.</title>
        <authorList>
            <person name="Visnovsky S."/>
            <person name="Lu A."/>
            <person name="Panda P."/>
            <person name="Pitman A."/>
        </authorList>
    </citation>
    <scope>NUCLEOTIDE SEQUENCE [LARGE SCALE GENOMIC DNA]</scope>
    <source>
        <strain evidence="2 3">ICMP 13104</strain>
    </source>
</reference>
<dbReference type="AlphaFoldDB" id="A0A0W0IEC9"/>
<dbReference type="Pfam" id="PF13614">
    <property type="entry name" value="AAA_31"/>
    <property type="match status" value="1"/>
</dbReference>
<proteinExistence type="predicted"/>
<evidence type="ECO:0000259" key="1">
    <source>
        <dbReference type="Pfam" id="PF13614"/>
    </source>
</evidence>
<feature type="domain" description="AAA" evidence="1">
    <location>
        <begin position="9"/>
        <end position="210"/>
    </location>
</feature>
<dbReference type="InterPro" id="IPR050678">
    <property type="entry name" value="DNA_Partitioning_ATPase"/>
</dbReference>
<dbReference type="CDD" id="cd02042">
    <property type="entry name" value="ParAB_family"/>
    <property type="match status" value="1"/>
</dbReference>
<protein>
    <recommendedName>
        <fullName evidence="1">AAA domain-containing protein</fullName>
    </recommendedName>
</protein>
<sequence>MPTTKPQTKTLTFYNNKGGVSKTTTLFNVGAYLSKTGKKVLFIDADSQCNLTELFFANDAEYFDNPSKSLPGDSILDVFRPRLDGAAARIDVKTVNVAESNIYSNLFLIRGDIEFSAQAEPYFGTSINQAITTNVNEKNTYISFRRLIKDIGSELNLDYILIDLGPSTGAITRLAFLASDKFVIPVTPDRFCYLGINTLPKLIEDWIKHDKIILDTLEPYGIEKDYGSPEFCGLINQNFQVHKSLIKESYQKWSKKIKTEIKSKLMGSKIINIKPNLTDPIICSIENLGQLVPVSQMLGKAIFDLTQSDSALASKSGVQFYGSVWEPWDKKINAYRAEIQKITKAVE</sequence>
<dbReference type="PANTHER" id="PTHR13696">
    <property type="entry name" value="P-LOOP CONTAINING NUCLEOSIDE TRIPHOSPHATE HYDROLASE"/>
    <property type="match status" value="1"/>
</dbReference>
<dbReference type="SUPFAM" id="SSF52540">
    <property type="entry name" value="P-loop containing nucleoside triphosphate hydrolases"/>
    <property type="match status" value="1"/>
</dbReference>
<dbReference type="InterPro" id="IPR025669">
    <property type="entry name" value="AAA_dom"/>
</dbReference>
<dbReference type="Gene3D" id="3.40.50.300">
    <property type="entry name" value="P-loop containing nucleotide triphosphate hydrolases"/>
    <property type="match status" value="1"/>
</dbReference>
<keyword evidence="3" id="KW-1185">Reference proteome</keyword>
<organism evidence="2 3">
    <name type="scientific">Pseudomonas viridiflava ICMP 13104</name>
    <dbReference type="NCBI Taxonomy" id="1198305"/>
    <lineage>
        <taxon>Bacteria</taxon>
        <taxon>Pseudomonadati</taxon>
        <taxon>Pseudomonadota</taxon>
        <taxon>Gammaproteobacteria</taxon>
        <taxon>Pseudomonadales</taxon>
        <taxon>Pseudomonadaceae</taxon>
        <taxon>Pseudomonas</taxon>
    </lineage>
</organism>
<dbReference type="InterPro" id="IPR027417">
    <property type="entry name" value="P-loop_NTPase"/>
</dbReference>
<evidence type="ECO:0000313" key="2">
    <source>
        <dbReference type="EMBL" id="KTB71354.1"/>
    </source>
</evidence>
<gene>
    <name evidence="2" type="ORF">AO067_08280</name>
</gene>